<accession>A0AAV4X1S9</accession>
<keyword evidence="2" id="KW-1185">Reference proteome</keyword>
<gene>
    <name evidence="1" type="ORF">CDAR_585431</name>
</gene>
<dbReference type="AlphaFoldDB" id="A0AAV4X1S9"/>
<evidence type="ECO:0000313" key="1">
    <source>
        <dbReference type="EMBL" id="GIY88478.1"/>
    </source>
</evidence>
<dbReference type="EMBL" id="BPLQ01015494">
    <property type="protein sequence ID" value="GIY88478.1"/>
    <property type="molecule type" value="Genomic_DNA"/>
</dbReference>
<protein>
    <submittedName>
        <fullName evidence="1">Uncharacterized protein</fullName>
    </submittedName>
</protein>
<proteinExistence type="predicted"/>
<sequence>MGSSSIGNVEPFLPQNTLFCVNFTRNPDCISTPGFSISVVTRFATQPAGTKHDALARGRFFGPQSSDSGLTGSDVVAPDFGSVCFTYLLCFHTSGLVCCPWGLGSLSDSRQFRTYISSPTISFFLFFYLFKLGDGFSHVNLAYDPFRSEDCPKCIVSQTDFSRDCFRSREFGYSCEREKWK</sequence>
<organism evidence="1 2">
    <name type="scientific">Caerostris darwini</name>
    <dbReference type="NCBI Taxonomy" id="1538125"/>
    <lineage>
        <taxon>Eukaryota</taxon>
        <taxon>Metazoa</taxon>
        <taxon>Ecdysozoa</taxon>
        <taxon>Arthropoda</taxon>
        <taxon>Chelicerata</taxon>
        <taxon>Arachnida</taxon>
        <taxon>Araneae</taxon>
        <taxon>Araneomorphae</taxon>
        <taxon>Entelegynae</taxon>
        <taxon>Araneoidea</taxon>
        <taxon>Araneidae</taxon>
        <taxon>Caerostris</taxon>
    </lineage>
</organism>
<evidence type="ECO:0000313" key="2">
    <source>
        <dbReference type="Proteomes" id="UP001054837"/>
    </source>
</evidence>
<comment type="caution">
    <text evidence="1">The sequence shown here is derived from an EMBL/GenBank/DDBJ whole genome shotgun (WGS) entry which is preliminary data.</text>
</comment>
<reference evidence="1 2" key="1">
    <citation type="submission" date="2021-06" db="EMBL/GenBank/DDBJ databases">
        <title>Caerostris darwini draft genome.</title>
        <authorList>
            <person name="Kono N."/>
            <person name="Arakawa K."/>
        </authorList>
    </citation>
    <scope>NUCLEOTIDE SEQUENCE [LARGE SCALE GENOMIC DNA]</scope>
</reference>
<dbReference type="Proteomes" id="UP001054837">
    <property type="component" value="Unassembled WGS sequence"/>
</dbReference>
<name>A0AAV4X1S9_9ARAC</name>